<evidence type="ECO:0000256" key="1">
    <source>
        <dbReference type="ARBA" id="ARBA00008324"/>
    </source>
</evidence>
<accession>A0A934MJE3</accession>
<keyword evidence="2" id="KW-0378">Hydrolase</keyword>
<evidence type="ECO:0000313" key="4">
    <source>
        <dbReference type="EMBL" id="MBJ3778211.1"/>
    </source>
</evidence>
<dbReference type="SUPFAM" id="SSF54637">
    <property type="entry name" value="Thioesterase/thiol ester dehydrase-isomerase"/>
    <property type="match status" value="1"/>
</dbReference>
<dbReference type="Proteomes" id="UP000609531">
    <property type="component" value="Unassembled WGS sequence"/>
</dbReference>
<proteinExistence type="inferred from homology"/>
<dbReference type="PANTHER" id="PTHR42856">
    <property type="entry name" value="ACYL-COENZYME A THIOESTERASE PAAI"/>
    <property type="match status" value="1"/>
</dbReference>
<keyword evidence="5" id="KW-1185">Reference proteome</keyword>
<dbReference type="NCBIfam" id="TIGR00369">
    <property type="entry name" value="unchar_dom_1"/>
    <property type="match status" value="1"/>
</dbReference>
<dbReference type="AlphaFoldDB" id="A0A934MJE3"/>
<dbReference type="InterPro" id="IPR003736">
    <property type="entry name" value="PAAI_dom"/>
</dbReference>
<dbReference type="RefSeq" id="WP_198884113.1">
    <property type="nucleotide sequence ID" value="NZ_JAEKJA010000024.1"/>
</dbReference>
<evidence type="ECO:0000259" key="3">
    <source>
        <dbReference type="Pfam" id="PF03061"/>
    </source>
</evidence>
<reference evidence="4" key="1">
    <citation type="submission" date="2020-12" db="EMBL/GenBank/DDBJ databases">
        <title>Bacterial taxonomy.</title>
        <authorList>
            <person name="Pan X."/>
        </authorList>
    </citation>
    <scope>NUCLEOTIDE SEQUENCE</scope>
    <source>
        <strain evidence="4">B2012</strain>
    </source>
</reference>
<dbReference type="InterPro" id="IPR052723">
    <property type="entry name" value="Acyl-CoA_thioesterase_PaaI"/>
</dbReference>
<dbReference type="EMBL" id="JAEKJA010000024">
    <property type="protein sequence ID" value="MBJ3778211.1"/>
    <property type="molecule type" value="Genomic_DNA"/>
</dbReference>
<dbReference type="Pfam" id="PF03061">
    <property type="entry name" value="4HBT"/>
    <property type="match status" value="1"/>
</dbReference>
<sequence>MSEIARRAADVMWADDRASQGLGMRIVEVGDGTATLAMAVREDMTNGHGMAHGGFIFTLADSAFAFACNSSGQRAVASQCQVAYLRPAMLGDTLTARAVERFKEGRQGITDVTITDSSGAVVAEFRGFSRTIPGSLFDTKDETNA</sequence>
<protein>
    <submittedName>
        <fullName evidence="4">Hydroxyphenylacetyl-CoA thioesterase PaaI</fullName>
    </submittedName>
</protein>
<feature type="domain" description="Thioesterase" evidence="3">
    <location>
        <begin position="48"/>
        <end position="122"/>
    </location>
</feature>
<dbReference type="InterPro" id="IPR006683">
    <property type="entry name" value="Thioestr_dom"/>
</dbReference>
<comment type="caution">
    <text evidence="4">The sequence shown here is derived from an EMBL/GenBank/DDBJ whole genome shotgun (WGS) entry which is preliminary data.</text>
</comment>
<dbReference type="GO" id="GO:0016289">
    <property type="term" value="F:acyl-CoA hydrolase activity"/>
    <property type="evidence" value="ECO:0007669"/>
    <property type="project" value="TreeGrafter"/>
</dbReference>
<dbReference type="CDD" id="cd03443">
    <property type="entry name" value="PaaI_thioesterase"/>
    <property type="match status" value="1"/>
</dbReference>
<dbReference type="Gene3D" id="3.10.129.10">
    <property type="entry name" value="Hotdog Thioesterase"/>
    <property type="match status" value="1"/>
</dbReference>
<comment type="similarity">
    <text evidence="1">Belongs to the thioesterase PaaI family.</text>
</comment>
<dbReference type="InterPro" id="IPR011973">
    <property type="entry name" value="PaaD"/>
</dbReference>
<gene>
    <name evidence="4" type="primary">paaI</name>
    <name evidence="4" type="ORF">JCR33_21095</name>
</gene>
<name>A0A934MJE3_9HYPH</name>
<organism evidence="4 5">
    <name type="scientific">Acuticoccus mangrovi</name>
    <dbReference type="NCBI Taxonomy" id="2796142"/>
    <lineage>
        <taxon>Bacteria</taxon>
        <taxon>Pseudomonadati</taxon>
        <taxon>Pseudomonadota</taxon>
        <taxon>Alphaproteobacteria</taxon>
        <taxon>Hyphomicrobiales</taxon>
        <taxon>Amorphaceae</taxon>
        <taxon>Acuticoccus</taxon>
    </lineage>
</organism>
<evidence type="ECO:0000256" key="2">
    <source>
        <dbReference type="ARBA" id="ARBA00022801"/>
    </source>
</evidence>
<dbReference type="NCBIfam" id="TIGR02286">
    <property type="entry name" value="PaaD"/>
    <property type="match status" value="1"/>
</dbReference>
<dbReference type="InterPro" id="IPR029069">
    <property type="entry name" value="HotDog_dom_sf"/>
</dbReference>
<dbReference type="PANTHER" id="PTHR42856:SF1">
    <property type="entry name" value="ACYL-COENZYME A THIOESTERASE PAAI"/>
    <property type="match status" value="1"/>
</dbReference>
<evidence type="ECO:0000313" key="5">
    <source>
        <dbReference type="Proteomes" id="UP000609531"/>
    </source>
</evidence>
<dbReference type="FunFam" id="3.10.129.10:FF:000022">
    <property type="entry name" value="Phenylacetic acid degradation protein"/>
    <property type="match status" value="1"/>
</dbReference>